<protein>
    <recommendedName>
        <fullName evidence="3">HNH endonuclease</fullName>
    </recommendedName>
</protein>
<proteinExistence type="predicted"/>
<evidence type="ECO:0000313" key="1">
    <source>
        <dbReference type="EMBL" id="MFF4777607.1"/>
    </source>
</evidence>
<sequence>MTWKFRLLRGPDIWQSDHCFTNYNECPGFRQGDTFEHIYEHPWFWQVESIKNGWITLIKTVRNGPHGSVFDDTDERKKVRTSKRTLLLVAVHHTDERYAAR</sequence>
<evidence type="ECO:0000313" key="2">
    <source>
        <dbReference type="Proteomes" id="UP001602119"/>
    </source>
</evidence>
<gene>
    <name evidence="1" type="ORF">ACFY05_32590</name>
</gene>
<name>A0ABW6VHK7_MICFU</name>
<evidence type="ECO:0008006" key="3">
    <source>
        <dbReference type="Google" id="ProtNLM"/>
    </source>
</evidence>
<keyword evidence="2" id="KW-1185">Reference proteome</keyword>
<accession>A0ABW6VHK7</accession>
<reference evidence="1 2" key="1">
    <citation type="submission" date="2024-10" db="EMBL/GenBank/DDBJ databases">
        <title>The Natural Products Discovery Center: Release of the First 8490 Sequenced Strains for Exploring Actinobacteria Biosynthetic Diversity.</title>
        <authorList>
            <person name="Kalkreuter E."/>
            <person name="Kautsar S.A."/>
            <person name="Yang D."/>
            <person name="Bader C.D."/>
            <person name="Teijaro C.N."/>
            <person name="Fluegel L."/>
            <person name="Davis C.M."/>
            <person name="Simpson J.R."/>
            <person name="Lauterbach L."/>
            <person name="Steele A.D."/>
            <person name="Gui C."/>
            <person name="Meng S."/>
            <person name="Li G."/>
            <person name="Viehrig K."/>
            <person name="Ye F."/>
            <person name="Su P."/>
            <person name="Kiefer A.F."/>
            <person name="Nichols A."/>
            <person name="Cepeda A.J."/>
            <person name="Yan W."/>
            <person name="Fan B."/>
            <person name="Jiang Y."/>
            <person name="Adhikari A."/>
            <person name="Zheng C.-J."/>
            <person name="Schuster L."/>
            <person name="Cowan T.M."/>
            <person name="Smanski M.J."/>
            <person name="Chevrette M.G."/>
            <person name="De Carvalho L.P.S."/>
            <person name="Shen B."/>
        </authorList>
    </citation>
    <scope>NUCLEOTIDE SEQUENCE [LARGE SCALE GENOMIC DNA]</scope>
    <source>
        <strain evidence="1 2">NPDC001281</strain>
    </source>
</reference>
<dbReference type="Proteomes" id="UP001602119">
    <property type="component" value="Unassembled WGS sequence"/>
</dbReference>
<organism evidence="1 2">
    <name type="scientific">Microtetraspora fusca</name>
    <dbReference type="NCBI Taxonomy" id="1997"/>
    <lineage>
        <taxon>Bacteria</taxon>
        <taxon>Bacillati</taxon>
        <taxon>Actinomycetota</taxon>
        <taxon>Actinomycetes</taxon>
        <taxon>Streptosporangiales</taxon>
        <taxon>Streptosporangiaceae</taxon>
        <taxon>Microtetraspora</taxon>
    </lineage>
</organism>
<dbReference type="EMBL" id="JBIAXI010000024">
    <property type="protein sequence ID" value="MFF4777607.1"/>
    <property type="molecule type" value="Genomic_DNA"/>
</dbReference>
<comment type="caution">
    <text evidence="1">The sequence shown here is derived from an EMBL/GenBank/DDBJ whole genome shotgun (WGS) entry which is preliminary data.</text>
</comment>
<dbReference type="RefSeq" id="WP_387346107.1">
    <property type="nucleotide sequence ID" value="NZ_JBIAXI010000024.1"/>
</dbReference>